<dbReference type="AlphaFoldDB" id="A0AAN1CVQ8"/>
<dbReference type="RefSeq" id="WP_020333102.1">
    <property type="nucleotide sequence ID" value="NZ_ATFJ01000002.1"/>
</dbReference>
<sequence>MISIEKYSDKWKSQIEFLSVKQEQAEFTVSNVDDVIPTLQQHEHPFLIIENEKVVGFFLLDLSYSETYNFGNRKALGIRSLLIDQRSQGKGIATQAIKLLPDYVRSNYPDFQVLQLTVNCRNKAAYQCYSKCGFEDTGKLYLGGPAGPQHIMQREIV</sequence>
<dbReference type="InterPro" id="IPR000182">
    <property type="entry name" value="GNAT_dom"/>
</dbReference>
<dbReference type="PROSITE" id="PS51186">
    <property type="entry name" value="GNAT"/>
    <property type="match status" value="1"/>
</dbReference>
<evidence type="ECO:0000259" key="1">
    <source>
        <dbReference type="PROSITE" id="PS51186"/>
    </source>
</evidence>
<dbReference type="InterPro" id="IPR016181">
    <property type="entry name" value="Acyl_CoA_acyltransferase"/>
</dbReference>
<dbReference type="CDD" id="cd04301">
    <property type="entry name" value="NAT_SF"/>
    <property type="match status" value="1"/>
</dbReference>
<dbReference type="Gene3D" id="3.40.630.30">
    <property type="match status" value="1"/>
</dbReference>
<feature type="domain" description="N-acetyltransferase" evidence="1">
    <location>
        <begin position="2"/>
        <end position="157"/>
    </location>
</feature>
<accession>A0AAN1CVQ8</accession>
<organism evidence="2 3">
    <name type="scientific">Vibrio natriegens NBRC 15636 = ATCC 14048 = DSM 759</name>
    <dbReference type="NCBI Taxonomy" id="1219067"/>
    <lineage>
        <taxon>Bacteria</taxon>
        <taxon>Pseudomonadati</taxon>
        <taxon>Pseudomonadota</taxon>
        <taxon>Gammaproteobacteria</taxon>
        <taxon>Vibrionales</taxon>
        <taxon>Vibrionaceae</taxon>
        <taxon>Vibrio</taxon>
    </lineage>
</organism>
<reference evidence="2 3" key="1">
    <citation type="submission" date="2016-07" db="EMBL/GenBank/DDBJ databases">
        <title>Developing Vibrio natriegens as a novel, fast-growing host for biotechnology.</title>
        <authorList>
            <person name="Weinstock M.T."/>
            <person name="Hesek E.D."/>
            <person name="Wilson C.M."/>
            <person name="Gibson D.G."/>
        </authorList>
    </citation>
    <scope>NUCLEOTIDE SEQUENCE [LARGE SCALE GENOMIC DNA]</scope>
    <source>
        <strain evidence="2 3">ATCC 14048</strain>
    </source>
</reference>
<proteinExistence type="predicted"/>
<dbReference type="SUPFAM" id="SSF55729">
    <property type="entry name" value="Acyl-CoA N-acyltransferases (Nat)"/>
    <property type="match status" value="1"/>
</dbReference>
<dbReference type="GO" id="GO:0016747">
    <property type="term" value="F:acyltransferase activity, transferring groups other than amino-acyl groups"/>
    <property type="evidence" value="ECO:0007669"/>
    <property type="project" value="InterPro"/>
</dbReference>
<dbReference type="Proteomes" id="UP000092741">
    <property type="component" value="Chromosome 1"/>
</dbReference>
<evidence type="ECO:0000313" key="3">
    <source>
        <dbReference type="Proteomes" id="UP000092741"/>
    </source>
</evidence>
<gene>
    <name evidence="2" type="ORF">BA890_06500</name>
</gene>
<dbReference type="KEGG" id="vna:PN96_06850"/>
<name>A0AAN1CVQ8_VIBNA</name>
<dbReference type="Pfam" id="PF00583">
    <property type="entry name" value="Acetyltransf_1"/>
    <property type="match status" value="1"/>
</dbReference>
<dbReference type="EMBL" id="CP016345">
    <property type="protein sequence ID" value="ANQ12428.1"/>
    <property type="molecule type" value="Genomic_DNA"/>
</dbReference>
<dbReference type="GeneID" id="70912506"/>
<protein>
    <submittedName>
        <fullName evidence="2">Acetyltransferase</fullName>
    </submittedName>
</protein>
<keyword evidence="3" id="KW-1185">Reference proteome</keyword>
<evidence type="ECO:0000313" key="2">
    <source>
        <dbReference type="EMBL" id="ANQ12428.1"/>
    </source>
</evidence>